<sequence>MRWWSPDGEDPTTVFPDVQAVVVCVLDSELGRAIRGPTRLRRAAPVGNQVPAGVRRRPALAKPASFVASTFFTVGSVDLRLMRWMARRLGLECMTNQYSAGH</sequence>
<name>A0ABP4PPD6_9ACTN</name>
<protein>
    <submittedName>
        <fullName evidence="1">Uncharacterized protein</fullName>
    </submittedName>
</protein>
<gene>
    <name evidence="1" type="ORF">GCM10009789_40040</name>
</gene>
<evidence type="ECO:0000313" key="2">
    <source>
        <dbReference type="Proteomes" id="UP001500393"/>
    </source>
</evidence>
<proteinExistence type="predicted"/>
<organism evidence="1 2">
    <name type="scientific">Kribbella sancticallisti</name>
    <dbReference type="NCBI Taxonomy" id="460087"/>
    <lineage>
        <taxon>Bacteria</taxon>
        <taxon>Bacillati</taxon>
        <taxon>Actinomycetota</taxon>
        <taxon>Actinomycetes</taxon>
        <taxon>Propionibacteriales</taxon>
        <taxon>Kribbellaceae</taxon>
        <taxon>Kribbella</taxon>
    </lineage>
</organism>
<reference evidence="2" key="1">
    <citation type="journal article" date="2019" name="Int. J. Syst. Evol. Microbiol.">
        <title>The Global Catalogue of Microorganisms (GCM) 10K type strain sequencing project: providing services to taxonomists for standard genome sequencing and annotation.</title>
        <authorList>
            <consortium name="The Broad Institute Genomics Platform"/>
            <consortium name="The Broad Institute Genome Sequencing Center for Infectious Disease"/>
            <person name="Wu L."/>
            <person name="Ma J."/>
        </authorList>
    </citation>
    <scope>NUCLEOTIDE SEQUENCE [LARGE SCALE GENOMIC DNA]</scope>
    <source>
        <strain evidence="2">JCM 14969</strain>
    </source>
</reference>
<comment type="caution">
    <text evidence="1">The sequence shown here is derived from an EMBL/GenBank/DDBJ whole genome shotgun (WGS) entry which is preliminary data.</text>
</comment>
<keyword evidence="2" id="KW-1185">Reference proteome</keyword>
<dbReference type="EMBL" id="BAAAOS010000022">
    <property type="protein sequence ID" value="GAA1582264.1"/>
    <property type="molecule type" value="Genomic_DNA"/>
</dbReference>
<accession>A0ABP4PPD6</accession>
<evidence type="ECO:0000313" key="1">
    <source>
        <dbReference type="EMBL" id="GAA1582264.1"/>
    </source>
</evidence>
<dbReference type="Proteomes" id="UP001500393">
    <property type="component" value="Unassembled WGS sequence"/>
</dbReference>